<evidence type="ECO:0000259" key="6">
    <source>
        <dbReference type="PROSITE" id="PS00651"/>
    </source>
</evidence>
<comment type="caution">
    <text evidence="7">The sequence shown here is derived from an EMBL/GenBank/DDBJ whole genome shotgun (WGS) entry which is preliminary data.</text>
</comment>
<evidence type="ECO:0000256" key="3">
    <source>
        <dbReference type="ARBA" id="ARBA00023274"/>
    </source>
</evidence>
<dbReference type="GO" id="GO:0005840">
    <property type="term" value="C:ribosome"/>
    <property type="evidence" value="ECO:0007669"/>
    <property type="project" value="UniProtKB-KW"/>
</dbReference>
<proteinExistence type="inferred from homology"/>
<keyword evidence="8" id="KW-1185">Reference proteome</keyword>
<evidence type="ECO:0000256" key="1">
    <source>
        <dbReference type="ARBA" id="ARBA00010605"/>
    </source>
</evidence>
<dbReference type="PANTHER" id="PTHR21368">
    <property type="entry name" value="50S RIBOSOMAL PROTEIN L9"/>
    <property type="match status" value="1"/>
</dbReference>
<name>A0A9Q0YZN1_9ROSI</name>
<dbReference type="GO" id="GO:0003735">
    <property type="term" value="F:structural constituent of ribosome"/>
    <property type="evidence" value="ECO:0007669"/>
    <property type="project" value="InterPro"/>
</dbReference>
<evidence type="ECO:0000256" key="5">
    <source>
        <dbReference type="ARBA" id="ARBA00035193"/>
    </source>
</evidence>
<dbReference type="InterPro" id="IPR036935">
    <property type="entry name" value="Ribosomal_bL9_N_sf"/>
</dbReference>
<dbReference type="GO" id="GO:1990904">
    <property type="term" value="C:ribonucleoprotein complex"/>
    <property type="evidence" value="ECO:0007669"/>
    <property type="project" value="UniProtKB-KW"/>
</dbReference>
<dbReference type="SUPFAM" id="SSF55658">
    <property type="entry name" value="L9 N-domain-like"/>
    <property type="match status" value="1"/>
</dbReference>
<dbReference type="EMBL" id="JAPFFM010000014">
    <property type="protein sequence ID" value="KAJ6715693.1"/>
    <property type="molecule type" value="Genomic_DNA"/>
</dbReference>
<gene>
    <name evidence="7" type="ORF">OIU74_008439</name>
</gene>
<accession>A0A9Q0YZN1</accession>
<keyword evidence="2 7" id="KW-0689">Ribosomal protein</keyword>
<reference evidence="7" key="2">
    <citation type="journal article" date="2023" name="Int. J. Mol. Sci.">
        <title>De Novo Assembly and Annotation of 11 Diverse Shrub Willow (Salix) Genomes Reveals Novel Gene Organization in Sex-Linked Regions.</title>
        <authorList>
            <person name="Hyden B."/>
            <person name="Feng K."/>
            <person name="Yates T.B."/>
            <person name="Jawdy S."/>
            <person name="Cereghino C."/>
            <person name="Smart L.B."/>
            <person name="Muchero W."/>
        </authorList>
    </citation>
    <scope>NUCLEOTIDE SEQUENCE</scope>
    <source>
        <tissue evidence="7">Shoot tip</tissue>
    </source>
</reference>
<dbReference type="Proteomes" id="UP001151752">
    <property type="component" value="Chromosome 9"/>
</dbReference>
<reference evidence="7" key="1">
    <citation type="submission" date="2022-11" db="EMBL/GenBank/DDBJ databases">
        <authorList>
            <person name="Hyden B.L."/>
            <person name="Feng K."/>
            <person name="Yates T."/>
            <person name="Jawdy S."/>
            <person name="Smart L.B."/>
            <person name="Muchero W."/>
        </authorList>
    </citation>
    <scope>NUCLEOTIDE SEQUENCE</scope>
    <source>
        <tissue evidence="7">Shoot tip</tissue>
    </source>
</reference>
<dbReference type="AlphaFoldDB" id="A0A9Q0YZN1"/>
<sequence length="58" mass="6525">MPMLVLAQKKAKKTRKIILKQDVTDLGKKGQLVDVKAGYYRNFLLPTGRAQIVTPDLL</sequence>
<dbReference type="Pfam" id="PF01281">
    <property type="entry name" value="Ribosomal_L9_N"/>
    <property type="match status" value="1"/>
</dbReference>
<dbReference type="InterPro" id="IPR000244">
    <property type="entry name" value="Ribosomal_bL9"/>
</dbReference>
<protein>
    <recommendedName>
        <fullName evidence="5">Large ribosomal subunit protein bL9c</fullName>
    </recommendedName>
    <alternativeName>
        <fullName evidence="4">CL9</fullName>
    </alternativeName>
</protein>
<evidence type="ECO:0000313" key="7">
    <source>
        <dbReference type="EMBL" id="KAJ6715693.1"/>
    </source>
</evidence>
<feature type="domain" description="Ribosomal protein L9" evidence="6">
    <location>
        <begin position="27"/>
        <end position="54"/>
    </location>
</feature>
<organism evidence="7 8">
    <name type="scientific">Salix koriyanagi</name>
    <dbReference type="NCBI Taxonomy" id="2511006"/>
    <lineage>
        <taxon>Eukaryota</taxon>
        <taxon>Viridiplantae</taxon>
        <taxon>Streptophyta</taxon>
        <taxon>Embryophyta</taxon>
        <taxon>Tracheophyta</taxon>
        <taxon>Spermatophyta</taxon>
        <taxon>Magnoliopsida</taxon>
        <taxon>eudicotyledons</taxon>
        <taxon>Gunneridae</taxon>
        <taxon>Pentapetalae</taxon>
        <taxon>rosids</taxon>
        <taxon>fabids</taxon>
        <taxon>Malpighiales</taxon>
        <taxon>Salicaceae</taxon>
        <taxon>Saliceae</taxon>
        <taxon>Salix</taxon>
    </lineage>
</organism>
<feature type="non-terminal residue" evidence="7">
    <location>
        <position position="58"/>
    </location>
</feature>
<dbReference type="PROSITE" id="PS00651">
    <property type="entry name" value="RIBOSOMAL_L9"/>
    <property type="match status" value="1"/>
</dbReference>
<keyword evidence="3" id="KW-0687">Ribonucleoprotein</keyword>
<comment type="similarity">
    <text evidence="1">Belongs to the bacterial ribosomal protein bL9 family.</text>
</comment>
<evidence type="ECO:0000256" key="2">
    <source>
        <dbReference type="ARBA" id="ARBA00022980"/>
    </source>
</evidence>
<dbReference type="Gene3D" id="3.40.5.10">
    <property type="entry name" value="Ribosomal protein L9, N-terminal domain"/>
    <property type="match status" value="1"/>
</dbReference>
<dbReference type="InterPro" id="IPR009027">
    <property type="entry name" value="Ribosomal_bL9/RNase_H1_N"/>
</dbReference>
<dbReference type="InterPro" id="IPR020070">
    <property type="entry name" value="Ribosomal_bL9_N"/>
</dbReference>
<dbReference type="GO" id="GO:0006412">
    <property type="term" value="P:translation"/>
    <property type="evidence" value="ECO:0007669"/>
    <property type="project" value="InterPro"/>
</dbReference>
<evidence type="ECO:0000256" key="4">
    <source>
        <dbReference type="ARBA" id="ARBA00031047"/>
    </source>
</evidence>
<evidence type="ECO:0000313" key="8">
    <source>
        <dbReference type="Proteomes" id="UP001151752"/>
    </source>
</evidence>